<gene>
    <name evidence="4" type="ORF">M514_18351</name>
</gene>
<dbReference type="InterPro" id="IPR052821">
    <property type="entry name" value="F-box_only_SRC"/>
</dbReference>
<dbReference type="Pfam" id="PF00241">
    <property type="entry name" value="Cofilin_ADF"/>
    <property type="match status" value="1"/>
</dbReference>
<accession>A0A085NJ33</accession>
<proteinExistence type="inferred from homology"/>
<dbReference type="CDD" id="cd11283">
    <property type="entry name" value="ADF_GMF-beta_like"/>
    <property type="match status" value="1"/>
</dbReference>
<dbReference type="GO" id="GO:0071933">
    <property type="term" value="F:Arp2/3 complex binding"/>
    <property type="evidence" value="ECO:0007669"/>
    <property type="project" value="InterPro"/>
</dbReference>
<dbReference type="PROSITE" id="PS51263">
    <property type="entry name" value="ADF_H"/>
    <property type="match status" value="1"/>
</dbReference>
<dbReference type="GO" id="GO:0003779">
    <property type="term" value="F:actin binding"/>
    <property type="evidence" value="ECO:0007669"/>
    <property type="project" value="InterPro"/>
</dbReference>
<dbReference type="Pfam" id="PF13415">
    <property type="entry name" value="Beta-prop_FBX42"/>
    <property type="match status" value="1"/>
</dbReference>
<dbReference type="InterPro" id="IPR002108">
    <property type="entry name" value="ADF-H"/>
</dbReference>
<feature type="non-terminal residue" evidence="4">
    <location>
        <position position="738"/>
    </location>
</feature>
<dbReference type="SUPFAM" id="SSF117281">
    <property type="entry name" value="Kelch motif"/>
    <property type="match status" value="1"/>
</dbReference>
<dbReference type="InterPro" id="IPR029006">
    <property type="entry name" value="ADF-H/Gelsolin-like_dom_sf"/>
</dbReference>
<dbReference type="Pfam" id="PF12937">
    <property type="entry name" value="F-box-like"/>
    <property type="match status" value="1"/>
</dbReference>
<sequence>MMMVTVDDFPDHILELIFSFLSPYADFDACMCVCKRWYHMVKSSCRKLQFNFRELHNLEWVRFDPLSSPECANICSRFAHAACYHKSVQGALMLKGSLFVMCSYVSVDRHFVVNEFISEVCTCLGSIYVFGGMTSTFGFLNDIWEFNLTTRIWKRLPSNGDLPRPKASSSLIAYYDKLILFGGWCPSQWRACRPGNVFCGNLHCYCISTGIWTSIPSRGSHSEPVANHSASLIGNWMIVFGGLTPSGCTNKVRVFDIHRREWFFPFTSSTTPSPRCLQSQVVLDDEHLVIVGGECTGKNNLFDVWLLTIGSENAIWQWEQLDVFTNEPSLPLLWSRQACKVGDKAIFLSCPNVERLAPQFQAAQISVDINRSGSDRNDSIVFDSHGESLPNSCLSAVKKNKPQVVGTGRMQKRTDSSRKEENWKFSLPCTRPVNVYVLHMDRIISHRSVTWSIVPSSSNAPQDTFLGSVIEGRGELVLFGGVRYMADSRPPSFRFFFEQTHGAAVGTVFVLKPSLEEHLTVVPDLIKSAFVAYSGNMGTVKPICAVSEEARSQINQFRNKRCSGTCALILKIHQATHQLEPEEQLENVSIEQLRDSLPDIVPRFVLLCRRLVHSDERVSFPLLVIFFSPYGCTPTMQMLYAGSLNLVLCESRINRYMEIRELEELTDSSIDETVSNMSSILLVMMTRFENSPTASSCLHKKSQIAVLRTIGIKTIPVAVKIPKLEIPIGQNPDSRNPA</sequence>
<dbReference type="SUPFAM" id="SSF81383">
    <property type="entry name" value="F-box domain"/>
    <property type="match status" value="1"/>
</dbReference>
<dbReference type="GO" id="GO:0071846">
    <property type="term" value="P:actin filament debranching"/>
    <property type="evidence" value="ECO:0007669"/>
    <property type="project" value="InterPro"/>
</dbReference>
<dbReference type="PANTHER" id="PTHR46432:SF1">
    <property type="entry name" value="F-BOX ONLY PROTEIN 42"/>
    <property type="match status" value="1"/>
</dbReference>
<dbReference type="SMART" id="SM00256">
    <property type="entry name" value="FBOX"/>
    <property type="match status" value="1"/>
</dbReference>
<dbReference type="InterPro" id="IPR001810">
    <property type="entry name" value="F-box_dom"/>
</dbReference>
<dbReference type="Proteomes" id="UP000030758">
    <property type="component" value="Unassembled WGS sequence"/>
</dbReference>
<feature type="domain" description="ADF-H" evidence="3">
    <location>
        <begin position="542"/>
        <end position="675"/>
    </location>
</feature>
<evidence type="ECO:0000259" key="3">
    <source>
        <dbReference type="PROSITE" id="PS51263"/>
    </source>
</evidence>
<comment type="similarity">
    <text evidence="1">Belongs to the actin-binding proteins ADF family. GMF subfamily.</text>
</comment>
<protein>
    <recommendedName>
        <fullName evidence="5">F-box domain-containing protein</fullName>
    </recommendedName>
</protein>
<dbReference type="InterPro" id="IPR015915">
    <property type="entry name" value="Kelch-typ_b-propeller"/>
</dbReference>
<organism evidence="4">
    <name type="scientific">Trichuris suis</name>
    <name type="common">pig whipworm</name>
    <dbReference type="NCBI Taxonomy" id="68888"/>
    <lineage>
        <taxon>Eukaryota</taxon>
        <taxon>Metazoa</taxon>
        <taxon>Ecdysozoa</taxon>
        <taxon>Nematoda</taxon>
        <taxon>Enoplea</taxon>
        <taxon>Dorylaimia</taxon>
        <taxon>Trichinellida</taxon>
        <taxon>Trichuridae</taxon>
        <taxon>Trichuris</taxon>
    </lineage>
</organism>
<evidence type="ECO:0000259" key="2">
    <source>
        <dbReference type="PROSITE" id="PS50181"/>
    </source>
</evidence>
<dbReference type="SMART" id="SM00102">
    <property type="entry name" value="ADF"/>
    <property type="match status" value="1"/>
</dbReference>
<dbReference type="GO" id="GO:1990756">
    <property type="term" value="F:ubiquitin-like ligase-substrate adaptor activity"/>
    <property type="evidence" value="ECO:0007669"/>
    <property type="project" value="TreeGrafter"/>
</dbReference>
<dbReference type="EMBL" id="KL367495">
    <property type="protein sequence ID" value="KFD69479.1"/>
    <property type="molecule type" value="Genomic_DNA"/>
</dbReference>
<evidence type="ECO:0000256" key="1">
    <source>
        <dbReference type="ARBA" id="ARBA00010055"/>
    </source>
</evidence>
<dbReference type="GO" id="GO:0019005">
    <property type="term" value="C:SCF ubiquitin ligase complex"/>
    <property type="evidence" value="ECO:0007669"/>
    <property type="project" value="TreeGrafter"/>
</dbReference>
<dbReference type="Gene3D" id="1.20.1280.50">
    <property type="match status" value="1"/>
</dbReference>
<feature type="domain" description="F-box" evidence="2">
    <location>
        <begin position="3"/>
        <end position="55"/>
    </location>
</feature>
<evidence type="ECO:0008006" key="5">
    <source>
        <dbReference type="Google" id="ProtNLM"/>
    </source>
</evidence>
<evidence type="ECO:0000313" key="4">
    <source>
        <dbReference type="EMBL" id="KFD69479.1"/>
    </source>
</evidence>
<dbReference type="CDD" id="cd22110">
    <property type="entry name" value="F-box_FBXO42"/>
    <property type="match status" value="1"/>
</dbReference>
<dbReference type="Gene3D" id="2.120.10.80">
    <property type="entry name" value="Kelch-type beta propeller"/>
    <property type="match status" value="1"/>
</dbReference>
<dbReference type="SUPFAM" id="SSF55753">
    <property type="entry name" value="Actin depolymerizing proteins"/>
    <property type="match status" value="1"/>
</dbReference>
<name>A0A085NJ33_9BILA</name>
<dbReference type="InterPro" id="IPR011171">
    <property type="entry name" value="GMF"/>
</dbReference>
<dbReference type="Gene3D" id="3.40.20.10">
    <property type="entry name" value="Severin"/>
    <property type="match status" value="1"/>
</dbReference>
<dbReference type="PROSITE" id="PS50181">
    <property type="entry name" value="FBOX"/>
    <property type="match status" value="1"/>
</dbReference>
<dbReference type="InterPro" id="IPR036047">
    <property type="entry name" value="F-box-like_dom_sf"/>
</dbReference>
<dbReference type="PANTHER" id="PTHR46432">
    <property type="entry name" value="F-BOX ONLY PROTEIN 42"/>
    <property type="match status" value="1"/>
</dbReference>
<reference evidence="4" key="1">
    <citation type="journal article" date="2014" name="Nat. Genet.">
        <title>Genome and transcriptome of the porcine whipworm Trichuris suis.</title>
        <authorList>
            <person name="Jex A.R."/>
            <person name="Nejsum P."/>
            <person name="Schwarz E.M."/>
            <person name="Hu L."/>
            <person name="Young N.D."/>
            <person name="Hall R.S."/>
            <person name="Korhonen P.K."/>
            <person name="Liao S."/>
            <person name="Thamsborg S."/>
            <person name="Xia J."/>
            <person name="Xu P."/>
            <person name="Wang S."/>
            <person name="Scheerlinck J.P."/>
            <person name="Hofmann A."/>
            <person name="Sternberg P.W."/>
            <person name="Wang J."/>
            <person name="Gasser R.B."/>
        </authorList>
    </citation>
    <scope>NUCLEOTIDE SEQUENCE [LARGE SCALE GENOMIC DNA]</scope>
    <source>
        <strain evidence="4">DCEP-RM93F</strain>
    </source>
</reference>
<dbReference type="AlphaFoldDB" id="A0A085NJ33"/>